<evidence type="ECO:0000313" key="2">
    <source>
        <dbReference type="EMBL" id="CAL6027961.1"/>
    </source>
</evidence>
<dbReference type="AlphaFoldDB" id="A0AA86V8N1"/>
<organism evidence="1">
    <name type="scientific">Hexamita inflata</name>
    <dbReference type="NCBI Taxonomy" id="28002"/>
    <lineage>
        <taxon>Eukaryota</taxon>
        <taxon>Metamonada</taxon>
        <taxon>Diplomonadida</taxon>
        <taxon>Hexamitidae</taxon>
        <taxon>Hexamitinae</taxon>
        <taxon>Hexamita</taxon>
    </lineage>
</organism>
<dbReference type="EMBL" id="CATOUU010000918">
    <property type="protein sequence ID" value="CAI9959428.1"/>
    <property type="molecule type" value="Genomic_DNA"/>
</dbReference>
<dbReference type="EMBL" id="CAXDID020000106">
    <property type="protein sequence ID" value="CAL6027961.1"/>
    <property type="molecule type" value="Genomic_DNA"/>
</dbReference>
<comment type="caution">
    <text evidence="1">The sequence shown here is derived from an EMBL/GenBank/DDBJ whole genome shotgun (WGS) entry which is preliminary data.</text>
</comment>
<proteinExistence type="predicted"/>
<sequence length="813" mass="94314">MSINIIQDELNQYFPLQTTDSELSLIDNEFIIYKYDDVEYNSSSFSSRITGFSSSEDSDRTLKVAYETYKNYTQEKIEELKNLAAQISSNCHTQEIPSQKANIVQSQETVQQDIIEIDCEKIKQALQKRREQILSDNAAIISESSKQYISKTNQKGKPINQIVKVNILESSDSLNNQQQLIIDRFNQINTKSYILITSDSEEVTPFIIEPKHKQETKVTQNPADEKPKAHQEFVSNEVNLELPQLICNNTKLQRSKPQISTQAFESKALLNQCNIESVPCMYYQQQNTQPQLACGKEIHSQSIFEYAECMVEYITKRPRYQQIVNDQLTECVIDQFEGSDLNDLRDLELDIRVQELPEKTDKIGLTEIPRQQNIETIEDIAHTTLIVPNNIVKSKQTQNLHENCKVQIENQSQESHKSIQIEQNTTQNTRFQIELQKESITTGSTLRYKCKNICSLSENIVEYKLKCSKSQSKECNQHAQLESSTQFQDEDIALSNISNKQGNSDSEEVTPFIIEPKHKQETKVTQNPADEKPKAHQEFVSNEVNLELPQLICNNTKLQRSKPQISTQAFESTKISIKIQRELNSNHPSIQLIKCNLNNNHQIKQLTFVKMITQIQQVEHKFPVQETTQFNKKHISLLQNILQIENKLTKITPVLDQDFMMQYQTNKQKQPCNHNDELNNCLEKKVKHIKPVRKYSHQIPTSNIDFELNTTKDHNFQQYFSSKDHYNFMKEAQNYVMISQINKVEQKCQSILDQDYISHNFNDNTTSRIQKSNVQNTVKSIYQANYTGHQDYEHTLLGNISSFVESHSRIRFK</sequence>
<dbReference type="Proteomes" id="UP001642409">
    <property type="component" value="Unassembled WGS sequence"/>
</dbReference>
<keyword evidence="3" id="KW-1185">Reference proteome</keyword>
<reference evidence="2 3" key="2">
    <citation type="submission" date="2024-07" db="EMBL/GenBank/DDBJ databases">
        <authorList>
            <person name="Akdeniz Z."/>
        </authorList>
    </citation>
    <scope>NUCLEOTIDE SEQUENCE [LARGE SCALE GENOMIC DNA]</scope>
</reference>
<evidence type="ECO:0000313" key="3">
    <source>
        <dbReference type="Proteomes" id="UP001642409"/>
    </source>
</evidence>
<evidence type="ECO:0000313" key="1">
    <source>
        <dbReference type="EMBL" id="CAI9959428.1"/>
    </source>
</evidence>
<accession>A0AA86V8N1</accession>
<name>A0AA86V8N1_9EUKA</name>
<reference evidence="1" key="1">
    <citation type="submission" date="2023-06" db="EMBL/GenBank/DDBJ databases">
        <authorList>
            <person name="Kurt Z."/>
        </authorList>
    </citation>
    <scope>NUCLEOTIDE SEQUENCE</scope>
</reference>
<gene>
    <name evidence="2" type="ORF">HINF_LOCUS31575</name>
    <name evidence="1" type="ORF">HINF_LOCUS47073</name>
</gene>
<protein>
    <submittedName>
        <fullName evidence="2">Hypothetical_protein</fullName>
    </submittedName>
</protein>